<accession>A0A0W0Z3J4</accession>
<organism evidence="1 2">
    <name type="scientific">Legionella shakespearei DSM 23087</name>
    <dbReference type="NCBI Taxonomy" id="1122169"/>
    <lineage>
        <taxon>Bacteria</taxon>
        <taxon>Pseudomonadati</taxon>
        <taxon>Pseudomonadota</taxon>
        <taxon>Gammaproteobacteria</taxon>
        <taxon>Legionellales</taxon>
        <taxon>Legionellaceae</taxon>
        <taxon>Legionella</taxon>
    </lineage>
</organism>
<evidence type="ECO:0000313" key="2">
    <source>
        <dbReference type="Proteomes" id="UP000054600"/>
    </source>
</evidence>
<dbReference type="RefSeq" id="WP_018576665.1">
    <property type="nucleotide sequence ID" value="NZ_KB892389.1"/>
</dbReference>
<keyword evidence="2" id="KW-1185">Reference proteome</keyword>
<dbReference type="AlphaFoldDB" id="A0A0W0Z3J4"/>
<sequence>MLKLAVKLVVGGVTEDPAVRQELIGYLAGAKTRQPYFGGPVFWKLDLSTKQSLDFNVADIDHQMPLTAQTMSKGADIVFMVFDQAFKPKQMEENWSQIRKGVGSRAIIYIVQIEGEEPDEQATQFAATQRLLFAHVKLDSHEPAKLLVESALKHWAAFTVLDDDERGKINSTLDKARSSVI</sequence>
<evidence type="ECO:0000313" key="1">
    <source>
        <dbReference type="EMBL" id="KTD63423.1"/>
    </source>
</evidence>
<dbReference type="PATRIC" id="fig|1122169.6.peg.826"/>
<gene>
    <name evidence="1" type="ORF">Lsha_0718</name>
</gene>
<reference evidence="1 2" key="1">
    <citation type="submission" date="2015-11" db="EMBL/GenBank/DDBJ databases">
        <title>Genomic analysis of 38 Legionella species identifies large and diverse effector repertoires.</title>
        <authorList>
            <person name="Burstein D."/>
            <person name="Amaro F."/>
            <person name="Zusman T."/>
            <person name="Lifshitz Z."/>
            <person name="Cohen O."/>
            <person name="Gilbert J.A."/>
            <person name="Pupko T."/>
            <person name="Shuman H.A."/>
            <person name="Segal G."/>
        </authorList>
    </citation>
    <scope>NUCLEOTIDE SEQUENCE [LARGE SCALE GENOMIC DNA]</scope>
    <source>
        <strain evidence="1 2">ATCC 49655</strain>
    </source>
</reference>
<protein>
    <submittedName>
        <fullName evidence="1">Uncharacterized protein</fullName>
    </submittedName>
</protein>
<dbReference type="EMBL" id="LNYW01000023">
    <property type="protein sequence ID" value="KTD63423.1"/>
    <property type="molecule type" value="Genomic_DNA"/>
</dbReference>
<proteinExistence type="predicted"/>
<dbReference type="Proteomes" id="UP000054600">
    <property type="component" value="Unassembled WGS sequence"/>
</dbReference>
<name>A0A0W0Z3J4_9GAMM</name>
<comment type="caution">
    <text evidence="1">The sequence shown here is derived from an EMBL/GenBank/DDBJ whole genome shotgun (WGS) entry which is preliminary data.</text>
</comment>